<sequence length="443" mass="46752">MPRRRALLTGLSLSPLALGGCSLWDDWFGPTKTPLPGERRAVLPGELALEPDEAMASVEIALPPPVRNSDWPVPGGSPANVMGHLEAGDRLAVAWRSSIGSGASLRRRLMSPPVVMDGRVFAADAEARITGLDLATGRSLWQVATRPEGASREILGGGVATDGARVYAATGYGELLALAPATGEILWRERLPSPSRGAVTTTGERVVVLCVEGQVVCVAAASGETVWTHRGPAETTTLLASPTPAVDQGFVLAGFGNGDITALRLDSGRVVWSETTGGGRGRPSIADLSAVMARPAIDRGRGFVIGAAGAMVALDMRTGRRIWERDLPGRESPWIAGDWIFLVSAAEELVCLSRTDGRARWVTPLPRFEDERRRRNRILWTGPALVGDRLVLASSSALAIAVSPYTGEILGRQRLPDGVSVPPAVADGTLLLLADDATIVALR</sequence>
<dbReference type="InterPro" id="IPR018391">
    <property type="entry name" value="PQQ_b-propeller_rpt"/>
</dbReference>
<evidence type="ECO:0000259" key="2">
    <source>
        <dbReference type="Pfam" id="PF13360"/>
    </source>
</evidence>
<keyword evidence="4" id="KW-1185">Reference proteome</keyword>
<protein>
    <submittedName>
        <fullName evidence="3">PQQ-binding-like beta-propeller repeat protein</fullName>
    </submittedName>
</protein>
<gene>
    <name evidence="3" type="ORF">KO353_09460</name>
</gene>
<evidence type="ECO:0000313" key="3">
    <source>
        <dbReference type="EMBL" id="QXM23555.1"/>
    </source>
</evidence>
<dbReference type="AlphaFoldDB" id="A0A975TZQ0"/>
<dbReference type="PROSITE" id="PS51257">
    <property type="entry name" value="PROKAR_LIPOPROTEIN"/>
    <property type="match status" value="1"/>
</dbReference>
<dbReference type="RefSeq" id="WP_218284420.1">
    <property type="nucleotide sequence ID" value="NZ_CP076448.1"/>
</dbReference>
<evidence type="ECO:0000256" key="1">
    <source>
        <dbReference type="SAM" id="SignalP"/>
    </source>
</evidence>
<name>A0A975TZQ0_9PROT</name>
<dbReference type="KEGG" id="elio:KO353_09460"/>
<feature type="signal peptide" evidence="1">
    <location>
        <begin position="1"/>
        <end position="19"/>
    </location>
</feature>
<dbReference type="InterPro" id="IPR002372">
    <property type="entry name" value="PQQ_rpt_dom"/>
</dbReference>
<dbReference type="SMART" id="SM00564">
    <property type="entry name" value="PQQ"/>
    <property type="match status" value="6"/>
</dbReference>
<reference evidence="3" key="1">
    <citation type="submission" date="2021-06" db="EMBL/GenBank/DDBJ databases">
        <title>Elioraea tepida, sp. nov., a moderately thermophilic aerobic anoxygenic phototrophic bacterium isolated from an alkaline siliceous hot spring mat community in Yellowstone National Park, WY, USA.</title>
        <authorList>
            <person name="Saini M.K."/>
            <person name="Yoshida S."/>
            <person name="Sebastian A."/>
            <person name="Hirose S."/>
            <person name="Hara E."/>
            <person name="Tamaki H."/>
            <person name="Soulier N.T."/>
            <person name="Albert I."/>
            <person name="Hanada S."/>
            <person name="Bryant D.A."/>
            <person name="Tank M."/>
        </authorList>
    </citation>
    <scope>NUCLEOTIDE SEQUENCE</scope>
    <source>
        <strain evidence="3">MS-P2</strain>
    </source>
</reference>
<dbReference type="PANTHER" id="PTHR34512">
    <property type="entry name" value="CELL SURFACE PROTEIN"/>
    <property type="match status" value="1"/>
</dbReference>
<proteinExistence type="predicted"/>
<organism evidence="3 4">
    <name type="scientific">Elioraea tepida</name>
    <dbReference type="NCBI Taxonomy" id="2843330"/>
    <lineage>
        <taxon>Bacteria</taxon>
        <taxon>Pseudomonadati</taxon>
        <taxon>Pseudomonadota</taxon>
        <taxon>Alphaproteobacteria</taxon>
        <taxon>Acetobacterales</taxon>
        <taxon>Elioraeaceae</taxon>
        <taxon>Elioraea</taxon>
    </lineage>
</organism>
<feature type="domain" description="Pyrrolo-quinoline quinone repeat" evidence="2">
    <location>
        <begin position="129"/>
        <end position="362"/>
    </location>
</feature>
<feature type="chain" id="PRO_5037609161" evidence="1">
    <location>
        <begin position="20"/>
        <end position="443"/>
    </location>
</feature>
<dbReference type="EMBL" id="CP076448">
    <property type="protein sequence ID" value="QXM23555.1"/>
    <property type="molecule type" value="Genomic_DNA"/>
</dbReference>
<dbReference type="Proteomes" id="UP000694001">
    <property type="component" value="Chromosome"/>
</dbReference>
<evidence type="ECO:0000313" key="4">
    <source>
        <dbReference type="Proteomes" id="UP000694001"/>
    </source>
</evidence>
<dbReference type="PANTHER" id="PTHR34512:SF30">
    <property type="entry name" value="OUTER MEMBRANE PROTEIN ASSEMBLY FACTOR BAMB"/>
    <property type="match status" value="1"/>
</dbReference>
<keyword evidence="1" id="KW-0732">Signal</keyword>
<feature type="domain" description="Pyrrolo-quinoline quinone repeat" evidence="2">
    <location>
        <begin position="381"/>
        <end position="442"/>
    </location>
</feature>
<dbReference type="Pfam" id="PF13360">
    <property type="entry name" value="PQQ_2"/>
    <property type="match status" value="2"/>
</dbReference>
<accession>A0A975TZQ0</accession>